<dbReference type="InterPro" id="IPR012341">
    <property type="entry name" value="6hp_glycosidase-like_sf"/>
</dbReference>
<evidence type="ECO:0000256" key="1">
    <source>
        <dbReference type="SAM" id="SignalP"/>
    </source>
</evidence>
<dbReference type="PANTHER" id="PTHR34987">
    <property type="entry name" value="C, PUTATIVE (AFU_ORTHOLOGUE AFUA_3G02880)-RELATED"/>
    <property type="match status" value="1"/>
</dbReference>
<protein>
    <submittedName>
        <fullName evidence="3">Alpha-L-rhamnosidase</fullName>
    </submittedName>
</protein>
<dbReference type="AlphaFoldDB" id="A0A412YF73"/>
<feature type="domain" description="Alpha-L-rhamnosidase six-hairpin glycosidase" evidence="2">
    <location>
        <begin position="207"/>
        <end position="532"/>
    </location>
</feature>
<dbReference type="InterPro" id="IPR035396">
    <property type="entry name" value="Bac_rhamnosid6H"/>
</dbReference>
<dbReference type="Gene3D" id="2.60.420.10">
    <property type="entry name" value="Maltose phosphorylase, domain 3"/>
    <property type="match status" value="1"/>
</dbReference>
<feature type="signal peptide" evidence="1">
    <location>
        <begin position="1"/>
        <end position="25"/>
    </location>
</feature>
<dbReference type="Pfam" id="PF17389">
    <property type="entry name" value="Bac_rhamnosid6H"/>
    <property type="match status" value="1"/>
</dbReference>
<dbReference type="Proteomes" id="UP000283850">
    <property type="component" value="Unassembled WGS sequence"/>
</dbReference>
<organism evidence="3 4">
    <name type="scientific">Bacteroides intestinalis</name>
    <dbReference type="NCBI Taxonomy" id="329854"/>
    <lineage>
        <taxon>Bacteria</taxon>
        <taxon>Pseudomonadati</taxon>
        <taxon>Bacteroidota</taxon>
        <taxon>Bacteroidia</taxon>
        <taxon>Bacteroidales</taxon>
        <taxon>Bacteroidaceae</taxon>
        <taxon>Bacteroides</taxon>
    </lineage>
</organism>
<dbReference type="RefSeq" id="WP_118421458.1">
    <property type="nucleotide sequence ID" value="NZ_QRZF01000003.1"/>
</dbReference>
<dbReference type="InterPro" id="IPR008928">
    <property type="entry name" value="6-hairpin_glycosidase_sf"/>
</dbReference>
<keyword evidence="1" id="KW-0732">Signal</keyword>
<accession>A0A412YF73</accession>
<dbReference type="GO" id="GO:0005975">
    <property type="term" value="P:carbohydrate metabolic process"/>
    <property type="evidence" value="ECO:0007669"/>
    <property type="project" value="InterPro"/>
</dbReference>
<dbReference type="Gene3D" id="1.50.10.10">
    <property type="match status" value="1"/>
</dbReference>
<evidence type="ECO:0000313" key="4">
    <source>
        <dbReference type="Proteomes" id="UP000283850"/>
    </source>
</evidence>
<dbReference type="EMBL" id="QRZF01000003">
    <property type="protein sequence ID" value="RGV56107.1"/>
    <property type="molecule type" value="Genomic_DNA"/>
</dbReference>
<sequence length="593" mass="66708">MKNNRIKIRIAITAIALLITGAAKAQLHVPPVFGTDSLSTRLDEIARLYIPPKKIMWISNDSLVKDAKVLLLPGTGQTELGKRNMCSLHTTESDTASILLDYGRELHGGLKLVLGSSKPWKPSSVRIRFGESVSEACSQHDGGKRRKGYSTNDHAMRDIVLQIPSDGQIEIGNTGFRFVRIDLLSSDFTIHLKEAPAILRYRNIPYLGSFRCNDERLNEIWMTGAYTVHLNMQEYLWDGIKRDRLIWLGDMHPEVATIMSVFGYNEVVNKSIDLACEQFPLPQWLNGISTYSMWYLIIHHEWYMHNGNISFLQRHRNYITGVIDRIDECVDENGNETLAKQRFLDWPSSPNKAGVEAGCRALLCWAMEDAGKLCEQLGEKEYVEKCGNISKRLKKQIKQPNNLKQAAALMSIAGLMKPEKACSEVISVGGAKNFSTFYGYYMLQALAQAGEYQQAVDIIRQYWGGMLDLGATTFWEDFNLDWTHNAGRLDDFVPEGKDDIHGDFGDYCYPSFRHSFCHGWASGPTPWMTQHILGVEILDAGCKTLRITPHLGDLEWAEGTFPTPLGVVYIKHVKGLNGKITSTINAPDGITIK</sequence>
<gene>
    <name evidence="3" type="ORF">DWW10_05255</name>
</gene>
<comment type="caution">
    <text evidence="3">The sequence shown here is derived from an EMBL/GenBank/DDBJ whole genome shotgun (WGS) entry which is preliminary data.</text>
</comment>
<evidence type="ECO:0000313" key="3">
    <source>
        <dbReference type="EMBL" id="RGV56107.1"/>
    </source>
</evidence>
<dbReference type="PANTHER" id="PTHR34987:SF6">
    <property type="entry name" value="ALPHA-L-RHAMNOSIDASE SIX-HAIRPIN GLYCOSIDASE DOMAIN-CONTAINING PROTEIN"/>
    <property type="match status" value="1"/>
</dbReference>
<feature type="chain" id="PRO_5019318730" evidence="1">
    <location>
        <begin position="26"/>
        <end position="593"/>
    </location>
</feature>
<proteinExistence type="predicted"/>
<reference evidence="3 4" key="1">
    <citation type="submission" date="2018-08" db="EMBL/GenBank/DDBJ databases">
        <title>A genome reference for cultivated species of the human gut microbiota.</title>
        <authorList>
            <person name="Zou Y."/>
            <person name="Xue W."/>
            <person name="Luo G."/>
        </authorList>
    </citation>
    <scope>NUCLEOTIDE SEQUENCE [LARGE SCALE GENOMIC DNA]</scope>
    <source>
        <strain evidence="3 4">AF14-32</strain>
    </source>
</reference>
<name>A0A412YF73_9BACE</name>
<evidence type="ECO:0000259" key="2">
    <source>
        <dbReference type="Pfam" id="PF17389"/>
    </source>
</evidence>
<dbReference type="SUPFAM" id="SSF48208">
    <property type="entry name" value="Six-hairpin glycosidases"/>
    <property type="match status" value="1"/>
</dbReference>